<evidence type="ECO:0008006" key="4">
    <source>
        <dbReference type="Google" id="ProtNLM"/>
    </source>
</evidence>
<dbReference type="EMBL" id="CATQJL010000223">
    <property type="protein sequence ID" value="CAJ0599570.1"/>
    <property type="molecule type" value="Genomic_DNA"/>
</dbReference>
<protein>
    <recommendedName>
        <fullName evidence="4">CUE domain-containing protein</fullName>
    </recommendedName>
</protein>
<dbReference type="Proteomes" id="UP001176961">
    <property type="component" value="Unassembled WGS sequence"/>
</dbReference>
<gene>
    <name evidence="2" type="ORF">CYNAS_LOCUS11553</name>
</gene>
<evidence type="ECO:0000256" key="1">
    <source>
        <dbReference type="SAM" id="MobiDB-lite"/>
    </source>
</evidence>
<feature type="region of interest" description="Disordered" evidence="1">
    <location>
        <begin position="608"/>
        <end position="715"/>
    </location>
</feature>
<comment type="caution">
    <text evidence="2">The sequence shown here is derived from an EMBL/GenBank/DDBJ whole genome shotgun (WGS) entry which is preliminary data.</text>
</comment>
<name>A0AA36M6J3_CYLNA</name>
<dbReference type="Gene3D" id="1.10.8.10">
    <property type="entry name" value="DNA helicase RuvA subunit, C-terminal domain"/>
    <property type="match status" value="1"/>
</dbReference>
<feature type="compositionally biased region" description="Acidic residues" evidence="1">
    <location>
        <begin position="622"/>
        <end position="632"/>
    </location>
</feature>
<sequence>MNLAESSADKAKCQLIERLPYKSSPTDLSDWQNAANTLAFTYERILQQPSASFWSSVVYNKTIMESFDAVLEAIPRRFEFDEYRLIFCWDASAAMAASRLYNSTLALFLCVAVHNKKSDPTLLPKQYLEFVRDRDVMNSRRLASAISFFSKNGQIMVEIVKKRALVDPSFSHDVRRICGELEKMFPSLERDMTDLVDKFHFQEGVAKVKAAQSIDEWFCTALALCQEGNTLMDVLSQAGLVKDAIKTVSGLPALVEGVGKLFTTEIVMDVAMTLSDYPLRRLLRLRTQVQQSAVDLYHAVLIRTQKDQKVATIMSILELERFIYLLNEKQNLMELVEGCQKEQKDYIERALEAICESQRAEVVKELDKCGLLTGLGDVTLLDDAGRQAMEEMSQIFSNLSAQYIHLCLRHFGYDATKAIDALLARDSSLPLALRRVEAADLTSKSNAPPTLPAFSFENEELLMSTILRPEQSASQPKPATSQGPKEPEGRNVFRGLISLAPVVPPPTAKTEPAEKPVSDVMKKLREALESLKLRASGIENAFEPQFGLNGERLVPMPTAKKYAGIKKLKISETDKIAIRPSYEKYRYETAADDDVYDDEYDDGYEQREFKVEPLNAQSTSEESGEEDSEETDSAPAPSQQGKPTRGGRGGGVTTYYRRGGGAGTQKTGTGDSSTATTTNETSRSGYTGGRQRQMKERHKNAFKQRGADRKMRGAY</sequence>
<evidence type="ECO:0000313" key="3">
    <source>
        <dbReference type="Proteomes" id="UP001176961"/>
    </source>
</evidence>
<organism evidence="2 3">
    <name type="scientific">Cylicocyclus nassatus</name>
    <name type="common">Nematode worm</name>
    <dbReference type="NCBI Taxonomy" id="53992"/>
    <lineage>
        <taxon>Eukaryota</taxon>
        <taxon>Metazoa</taxon>
        <taxon>Ecdysozoa</taxon>
        <taxon>Nematoda</taxon>
        <taxon>Chromadorea</taxon>
        <taxon>Rhabditida</taxon>
        <taxon>Rhabditina</taxon>
        <taxon>Rhabditomorpha</taxon>
        <taxon>Strongyloidea</taxon>
        <taxon>Strongylidae</taxon>
        <taxon>Cylicocyclus</taxon>
    </lineage>
</organism>
<proteinExistence type="predicted"/>
<feature type="compositionally biased region" description="Gly residues" evidence="1">
    <location>
        <begin position="644"/>
        <end position="663"/>
    </location>
</feature>
<feature type="compositionally biased region" description="Basic and acidic residues" evidence="1">
    <location>
        <begin position="705"/>
        <end position="715"/>
    </location>
</feature>
<evidence type="ECO:0000313" key="2">
    <source>
        <dbReference type="EMBL" id="CAJ0599570.1"/>
    </source>
</evidence>
<reference evidence="2" key="1">
    <citation type="submission" date="2023-07" db="EMBL/GenBank/DDBJ databases">
        <authorList>
            <consortium name="CYATHOMIX"/>
        </authorList>
    </citation>
    <scope>NUCLEOTIDE SEQUENCE</scope>
    <source>
        <strain evidence="2">N/A</strain>
    </source>
</reference>
<keyword evidence="3" id="KW-1185">Reference proteome</keyword>
<feature type="compositionally biased region" description="Polar residues" evidence="1">
    <location>
        <begin position="471"/>
        <end position="483"/>
    </location>
</feature>
<feature type="compositionally biased region" description="Low complexity" evidence="1">
    <location>
        <begin position="664"/>
        <end position="685"/>
    </location>
</feature>
<dbReference type="AlphaFoldDB" id="A0AA36M6J3"/>
<feature type="region of interest" description="Disordered" evidence="1">
    <location>
        <begin position="469"/>
        <end position="490"/>
    </location>
</feature>
<accession>A0AA36M6J3</accession>